<feature type="transmembrane region" description="Helical" evidence="8">
    <location>
        <begin position="12"/>
        <end position="33"/>
    </location>
</feature>
<keyword evidence="7" id="KW-0479">Metal-binding</keyword>
<evidence type="ECO:0000256" key="1">
    <source>
        <dbReference type="ARBA" id="ARBA00004651"/>
    </source>
</evidence>
<feature type="transmembrane region" description="Helical" evidence="8">
    <location>
        <begin position="325"/>
        <end position="345"/>
    </location>
</feature>
<dbReference type="InterPro" id="IPR018480">
    <property type="entry name" value="PNAcMuramoyl-5peptid_Trfase_CS"/>
</dbReference>
<evidence type="ECO:0000256" key="7">
    <source>
        <dbReference type="PIRSR" id="PIRSR600715-1"/>
    </source>
</evidence>
<keyword evidence="3 9" id="KW-0808">Transferase</keyword>
<dbReference type="GO" id="GO:0071555">
    <property type="term" value="P:cell wall organization"/>
    <property type="evidence" value="ECO:0007669"/>
    <property type="project" value="TreeGrafter"/>
</dbReference>
<feature type="transmembrane region" description="Helical" evidence="8">
    <location>
        <begin position="380"/>
        <end position="396"/>
    </location>
</feature>
<evidence type="ECO:0000256" key="4">
    <source>
        <dbReference type="ARBA" id="ARBA00022692"/>
    </source>
</evidence>
<dbReference type="GO" id="GO:0005886">
    <property type="term" value="C:plasma membrane"/>
    <property type="evidence" value="ECO:0007669"/>
    <property type="project" value="UniProtKB-SubCell"/>
</dbReference>
<dbReference type="Pfam" id="PF00953">
    <property type="entry name" value="Glycos_transf_4"/>
    <property type="match status" value="1"/>
</dbReference>
<feature type="transmembrane region" description="Helical" evidence="8">
    <location>
        <begin position="109"/>
        <end position="131"/>
    </location>
</feature>
<keyword evidence="5 8" id="KW-1133">Transmembrane helix</keyword>
<keyword evidence="6 8" id="KW-0472">Membrane</keyword>
<organism evidence="9 10">
    <name type="scientific">Desulfonatronospira thiodismutans ASO3-1</name>
    <dbReference type="NCBI Taxonomy" id="555779"/>
    <lineage>
        <taxon>Bacteria</taxon>
        <taxon>Pseudomonadati</taxon>
        <taxon>Thermodesulfobacteriota</taxon>
        <taxon>Desulfovibrionia</taxon>
        <taxon>Desulfovibrionales</taxon>
        <taxon>Desulfonatronovibrionaceae</taxon>
        <taxon>Desulfonatronospira</taxon>
    </lineage>
</organism>
<dbReference type="RefSeq" id="WP_008869559.1">
    <property type="nucleotide sequence ID" value="NZ_ACJN02000002.1"/>
</dbReference>
<feature type="transmembrane region" description="Helical" evidence="8">
    <location>
        <begin position="81"/>
        <end position="97"/>
    </location>
</feature>
<gene>
    <name evidence="9" type="ORF">Dthio_PD1582</name>
</gene>
<feature type="binding site" evidence="7">
    <location>
        <position position="221"/>
    </location>
    <ligand>
        <name>Mg(2+)</name>
        <dbReference type="ChEBI" id="CHEBI:18420"/>
    </ligand>
</feature>
<evidence type="ECO:0000256" key="5">
    <source>
        <dbReference type="ARBA" id="ARBA00022989"/>
    </source>
</evidence>
<name>D6SNA5_9BACT</name>
<evidence type="ECO:0000256" key="2">
    <source>
        <dbReference type="ARBA" id="ARBA00022475"/>
    </source>
</evidence>
<feature type="transmembrane region" description="Helical" evidence="8">
    <location>
        <begin position="192"/>
        <end position="210"/>
    </location>
</feature>
<sequence length="558" mass="62259">MTLSDHQVQEMVILGLVFFVSLLMALFLTPLFDRAAWRLGLTDSPGGRKSHARCVSRAGGLAMAGALFFTLTLLLKWNSQLGAYWAGAAVIISAGVADDKFRLSSRVKFAAQALAVTAFVYLGGMQLHNLGDILGFGPIEPGWAAPLLTVFAMVGVINAFNMSDGLDGLAAGLAGIACLFFIPFAYAQESWIYLLILTGLFGTLLGFLRYNVHPARLFMGDSGSMFLGFTLAAAAVVLTQGEITGVQEYEPVTALIILSLPIWDTLYVMTRRLVNGNNPFKPDRLHLHHRLMDLGISHNVTVSLVYCLMFFMGISAWLIRPWPEWVQFYSLLGFYSLFYGGLWFWERRTSAPKKTYAPRTGLQEKLQPLMIANFRQRKKIFILIWGGCALPAVMMQGSGPGLLYYVAFILLFTGFYYPWRGGSKHVPIGHGLMFFGIYSLLLVYNAGFAHSAWFEPYMWSLAGLAGLWTLLRVLDTVRLRVLVPGCFEILLLGAAVVSPVLLHYSLGIDEQIRRFLVLSFVQSIPLFLMLKAYLRRDQTPNRRFMLYLMLLFLLVGLV</sequence>
<evidence type="ECO:0000256" key="6">
    <source>
        <dbReference type="ARBA" id="ARBA00023136"/>
    </source>
</evidence>
<feature type="transmembrane region" description="Helical" evidence="8">
    <location>
        <begin position="252"/>
        <end position="270"/>
    </location>
</feature>
<feature type="transmembrane region" description="Helical" evidence="8">
    <location>
        <begin position="143"/>
        <end position="161"/>
    </location>
</feature>
<dbReference type="PROSITE" id="PS01348">
    <property type="entry name" value="MRAY_2"/>
    <property type="match status" value="1"/>
</dbReference>
<feature type="transmembrane region" description="Helical" evidence="8">
    <location>
        <begin position="168"/>
        <end position="186"/>
    </location>
</feature>
<dbReference type="eggNOG" id="COG0472">
    <property type="taxonomic scope" value="Bacteria"/>
</dbReference>
<dbReference type="InterPro" id="IPR000715">
    <property type="entry name" value="Glycosyl_transferase_4"/>
</dbReference>
<feature type="transmembrane region" description="Helical" evidence="8">
    <location>
        <begin position="402"/>
        <end position="419"/>
    </location>
</feature>
<accession>D6SNA5</accession>
<comment type="subcellular location">
    <subcellularLocation>
        <location evidence="1">Cell membrane</location>
        <topology evidence="1">Multi-pass membrane protein</topology>
    </subcellularLocation>
</comment>
<feature type="transmembrane region" description="Helical" evidence="8">
    <location>
        <begin position="514"/>
        <end position="534"/>
    </location>
</feature>
<keyword evidence="2" id="KW-1003">Cell membrane</keyword>
<dbReference type="GO" id="GO:0044038">
    <property type="term" value="P:cell wall macromolecule biosynthetic process"/>
    <property type="evidence" value="ECO:0007669"/>
    <property type="project" value="TreeGrafter"/>
</dbReference>
<evidence type="ECO:0000313" key="9">
    <source>
        <dbReference type="EMBL" id="EFI34231.1"/>
    </source>
</evidence>
<feature type="transmembrane region" description="Helical" evidence="8">
    <location>
        <begin position="431"/>
        <end position="451"/>
    </location>
</feature>
<feature type="transmembrane region" description="Helical" evidence="8">
    <location>
        <begin position="481"/>
        <end position="502"/>
    </location>
</feature>
<keyword evidence="10" id="KW-1185">Reference proteome</keyword>
<dbReference type="GO" id="GO:0016780">
    <property type="term" value="F:phosphotransferase activity, for other substituted phosphate groups"/>
    <property type="evidence" value="ECO:0007669"/>
    <property type="project" value="InterPro"/>
</dbReference>
<dbReference type="OrthoDB" id="9783652at2"/>
<comment type="caution">
    <text evidence="9">The sequence shown here is derived from an EMBL/GenBank/DDBJ whole genome shotgun (WGS) entry which is preliminary data.</text>
</comment>
<feature type="transmembrane region" description="Helical" evidence="8">
    <location>
        <begin position="457"/>
        <end position="474"/>
    </location>
</feature>
<dbReference type="AlphaFoldDB" id="D6SNA5"/>
<dbReference type="CDD" id="cd06853">
    <property type="entry name" value="GT_WecA_like"/>
    <property type="match status" value="1"/>
</dbReference>
<evidence type="ECO:0000256" key="3">
    <source>
        <dbReference type="ARBA" id="ARBA00022679"/>
    </source>
</evidence>
<feature type="binding site" evidence="7">
    <location>
        <position position="161"/>
    </location>
    <ligand>
        <name>Mg(2+)</name>
        <dbReference type="ChEBI" id="CHEBI:18420"/>
    </ligand>
</feature>
<dbReference type="Proteomes" id="UP000005496">
    <property type="component" value="Unassembled WGS sequence"/>
</dbReference>
<protein>
    <submittedName>
        <fullName evidence="9">Glycosyl transferase, family 4, conserved region</fullName>
    </submittedName>
</protein>
<feature type="transmembrane region" description="Helical" evidence="8">
    <location>
        <begin position="54"/>
        <end position="75"/>
    </location>
</feature>
<comment type="cofactor">
    <cofactor evidence="7">
        <name>Mg(2+)</name>
        <dbReference type="ChEBI" id="CHEBI:18420"/>
    </cofactor>
</comment>
<feature type="transmembrane region" description="Helical" evidence="8">
    <location>
        <begin position="222"/>
        <end position="240"/>
    </location>
</feature>
<evidence type="ECO:0000313" key="10">
    <source>
        <dbReference type="Proteomes" id="UP000005496"/>
    </source>
</evidence>
<proteinExistence type="predicted"/>
<feature type="transmembrane region" description="Helical" evidence="8">
    <location>
        <begin position="291"/>
        <end position="319"/>
    </location>
</feature>
<dbReference type="EMBL" id="ACJN02000002">
    <property type="protein sequence ID" value="EFI34231.1"/>
    <property type="molecule type" value="Genomic_DNA"/>
</dbReference>
<evidence type="ECO:0000256" key="8">
    <source>
        <dbReference type="SAM" id="Phobius"/>
    </source>
</evidence>
<dbReference type="PANTHER" id="PTHR22926">
    <property type="entry name" value="PHOSPHO-N-ACETYLMURAMOYL-PENTAPEPTIDE-TRANSFERASE"/>
    <property type="match status" value="1"/>
</dbReference>
<dbReference type="PANTHER" id="PTHR22926:SF3">
    <property type="entry name" value="UNDECAPRENYL-PHOSPHATE ALPHA-N-ACETYLGLUCOSAMINYL 1-PHOSPHATE TRANSFERASE"/>
    <property type="match status" value="1"/>
</dbReference>
<reference evidence="9" key="1">
    <citation type="submission" date="2010-05" db="EMBL/GenBank/DDBJ databases">
        <title>The draft genome of Desulfonatronospira thiodismutans ASO3-1.</title>
        <authorList>
            <consortium name="US DOE Joint Genome Institute (JGI-PGF)"/>
            <person name="Lucas S."/>
            <person name="Copeland A."/>
            <person name="Lapidus A."/>
            <person name="Cheng J.-F."/>
            <person name="Bruce D."/>
            <person name="Goodwin L."/>
            <person name="Pitluck S."/>
            <person name="Chertkov O."/>
            <person name="Brettin T."/>
            <person name="Detter J.C."/>
            <person name="Han C."/>
            <person name="Land M.L."/>
            <person name="Hauser L."/>
            <person name="Kyrpides N."/>
            <person name="Mikhailova N."/>
            <person name="Muyzer G."/>
            <person name="Woyke T."/>
        </authorList>
    </citation>
    <scope>NUCLEOTIDE SEQUENCE [LARGE SCALE GENOMIC DNA]</scope>
    <source>
        <strain evidence="9">ASO3-1</strain>
    </source>
</reference>
<keyword evidence="4 8" id="KW-0812">Transmembrane</keyword>
<dbReference type="GO" id="GO:0046872">
    <property type="term" value="F:metal ion binding"/>
    <property type="evidence" value="ECO:0007669"/>
    <property type="project" value="UniProtKB-KW"/>
</dbReference>
<dbReference type="GO" id="GO:0009103">
    <property type="term" value="P:lipopolysaccharide biosynthetic process"/>
    <property type="evidence" value="ECO:0007669"/>
    <property type="project" value="TreeGrafter"/>
</dbReference>
<keyword evidence="7" id="KW-0460">Magnesium</keyword>